<dbReference type="Gene3D" id="2.40.10.10">
    <property type="entry name" value="Trypsin-like serine proteases"/>
    <property type="match status" value="2"/>
</dbReference>
<dbReference type="InterPro" id="IPR036365">
    <property type="entry name" value="PGBD-like_sf"/>
</dbReference>
<dbReference type="Pfam" id="PF00089">
    <property type="entry name" value="Trypsin"/>
    <property type="match status" value="1"/>
</dbReference>
<feature type="domain" description="Peptidase S1" evidence="7">
    <location>
        <begin position="435"/>
        <end position="559"/>
    </location>
</feature>
<dbReference type="SUPFAM" id="SSF47090">
    <property type="entry name" value="PGBD-like"/>
    <property type="match status" value="1"/>
</dbReference>
<reference evidence="9" key="1">
    <citation type="submission" date="2016-01" db="EMBL/GenBank/DDBJ databases">
        <authorList>
            <person name="Peeters C."/>
        </authorList>
    </citation>
    <scope>NUCLEOTIDE SEQUENCE [LARGE SCALE GENOMIC DNA]</scope>
    <source>
        <strain evidence="9">LMG 22937</strain>
    </source>
</reference>
<evidence type="ECO:0000259" key="8">
    <source>
        <dbReference type="Pfam" id="PF01471"/>
    </source>
</evidence>
<feature type="signal peptide" evidence="6">
    <location>
        <begin position="1"/>
        <end position="21"/>
    </location>
</feature>
<keyword evidence="5 6" id="KW-0720">Serine protease</keyword>
<dbReference type="Proteomes" id="UP000054925">
    <property type="component" value="Unassembled WGS sequence"/>
</dbReference>
<evidence type="ECO:0000313" key="10">
    <source>
        <dbReference type="Proteomes" id="UP000054925"/>
    </source>
</evidence>
<dbReference type="Pfam" id="PF01471">
    <property type="entry name" value="PG_binding_1"/>
    <property type="match status" value="1"/>
</dbReference>
<evidence type="ECO:0000256" key="6">
    <source>
        <dbReference type="RuleBase" id="RU004296"/>
    </source>
</evidence>
<dbReference type="RefSeq" id="WP_087656325.1">
    <property type="nucleotide sequence ID" value="NZ_FCOL02000010.1"/>
</dbReference>
<keyword evidence="4 6" id="KW-0378">Hydrolase</keyword>
<dbReference type="PROSITE" id="PS00134">
    <property type="entry name" value="TRYPSIN_HIS"/>
    <property type="match status" value="1"/>
</dbReference>
<evidence type="ECO:0000256" key="5">
    <source>
        <dbReference type="ARBA" id="ARBA00022825"/>
    </source>
</evidence>
<dbReference type="InterPro" id="IPR050966">
    <property type="entry name" value="Glutamyl_endopeptidase"/>
</dbReference>
<dbReference type="GO" id="GO:0006508">
    <property type="term" value="P:proteolysis"/>
    <property type="evidence" value="ECO:0007669"/>
    <property type="project" value="UniProtKB-KW"/>
</dbReference>
<evidence type="ECO:0000256" key="2">
    <source>
        <dbReference type="ARBA" id="ARBA00022670"/>
    </source>
</evidence>
<dbReference type="AlphaFoldDB" id="A0A158I197"/>
<proteinExistence type="inferred from homology"/>
<dbReference type="SUPFAM" id="SSF50494">
    <property type="entry name" value="Trypsin-like serine proteases"/>
    <property type="match status" value="1"/>
</dbReference>
<dbReference type="InterPro" id="IPR009003">
    <property type="entry name" value="Peptidase_S1_PA"/>
</dbReference>
<comment type="caution">
    <text evidence="9">The sequence shown here is derived from an EMBL/GenBank/DDBJ whole genome shotgun (WGS) entry which is preliminary data.</text>
</comment>
<dbReference type="OrthoDB" id="1242806at2"/>
<keyword evidence="2 6" id="KW-0645">Protease</keyword>
<evidence type="ECO:0000259" key="7">
    <source>
        <dbReference type="Pfam" id="PF00089"/>
    </source>
</evidence>
<feature type="domain" description="Peptidoglycan binding-like" evidence="8">
    <location>
        <begin position="256"/>
        <end position="303"/>
    </location>
</feature>
<dbReference type="GO" id="GO:0004252">
    <property type="term" value="F:serine-type endopeptidase activity"/>
    <property type="evidence" value="ECO:0007669"/>
    <property type="project" value="InterPro"/>
</dbReference>
<dbReference type="InterPro" id="IPR008256">
    <property type="entry name" value="Peptidase_S1B"/>
</dbReference>
<name>A0A158I197_9BURK</name>
<keyword evidence="3 6" id="KW-0732">Signal</keyword>
<dbReference type="PANTHER" id="PTHR15462">
    <property type="entry name" value="SERINE PROTEASE"/>
    <property type="match status" value="1"/>
</dbReference>
<dbReference type="PANTHER" id="PTHR15462:SF8">
    <property type="entry name" value="SERINE PROTEASE"/>
    <property type="match status" value="1"/>
</dbReference>
<keyword evidence="10" id="KW-1185">Reference proteome</keyword>
<sequence length="632" mass="69180">MLSVKLTVVVLLSALSSTLRAADQDWQKFVTAEKIAKVSSRADPQLVAVLVGHLDLLKAADINSRTRALQFLTQVFTETNGLRRIDENLMYTAPQLVAVFGDRLTPQIATQIAGDEKKTANYVYGDHLGNKGRDTNDGWDYRGSGYLQMTGRYNFRMRGKETQLQLEKRPDIARQPFEGLNTSLSYWTSNNISAIADTNDLRKVRIAINGNRALGLEQSKLWYGYLNRMFGGAAAEGALISPSESVQTAPREAAGILRQLGYLSPALESSSNVNAIGDALKAFQNSKALPTTGVLDENTLYALTDRIEWRPAPLEESADGKHPELLTGIAFNLATGKSSVFNANDSGTAALASIEEAAGAKPPEATKNATVSASESAQPITPVFAPYEIPKLQKPKAPTTFVPFSIIEPDTRSLVVHPELAPYRRVVLIMYKKHDSPDQYACSGTIISNNVVLTAGHCIVEEGDMNGWHEQISVYPGRNGAATPYGECHAKALFTLKGWVDGKEVDDPRYYDLAAIKLDCDVGKETGRPAIAYLSDHPADTQITIRGYPCDKPLGRQWQSTGKISEAFRYKVFYDNDTYGCMSGAPVLVDEKLVAVHTNGLHGSEPWASHNAGTRLRPESVRNLELWMEQSP</sequence>
<dbReference type="InterPro" id="IPR002477">
    <property type="entry name" value="Peptidoglycan-bd-like"/>
</dbReference>
<protein>
    <recommendedName>
        <fullName evidence="6">Serine protease</fullName>
        <ecNumber evidence="6">3.4.21.-</ecNumber>
    </recommendedName>
</protein>
<evidence type="ECO:0000313" key="9">
    <source>
        <dbReference type="EMBL" id="SAL49780.1"/>
    </source>
</evidence>
<dbReference type="EC" id="3.4.21.-" evidence="6"/>
<dbReference type="PRINTS" id="PR00839">
    <property type="entry name" value="V8PROTEASE"/>
</dbReference>
<dbReference type="InterPro" id="IPR001254">
    <property type="entry name" value="Trypsin_dom"/>
</dbReference>
<dbReference type="InterPro" id="IPR018114">
    <property type="entry name" value="TRYPSIN_HIS"/>
</dbReference>
<evidence type="ECO:0000256" key="1">
    <source>
        <dbReference type="ARBA" id="ARBA00008764"/>
    </source>
</evidence>
<dbReference type="InterPro" id="IPR036366">
    <property type="entry name" value="PGBDSf"/>
</dbReference>
<dbReference type="EMBL" id="FCOL02000010">
    <property type="protein sequence ID" value="SAL49780.1"/>
    <property type="molecule type" value="Genomic_DNA"/>
</dbReference>
<dbReference type="InterPro" id="IPR023346">
    <property type="entry name" value="Lysozyme-like_dom_sf"/>
</dbReference>
<dbReference type="SUPFAM" id="SSF53955">
    <property type="entry name" value="Lysozyme-like"/>
    <property type="match status" value="1"/>
</dbReference>
<dbReference type="Gene3D" id="1.10.101.10">
    <property type="entry name" value="PGBD-like superfamily/PGBD"/>
    <property type="match status" value="1"/>
</dbReference>
<gene>
    <name evidence="9" type="ORF">AWB67_02272</name>
</gene>
<accession>A0A158I197</accession>
<dbReference type="InterPro" id="IPR043504">
    <property type="entry name" value="Peptidase_S1_PA_chymotrypsin"/>
</dbReference>
<organism evidence="9 10">
    <name type="scientific">Caballeronia terrestris</name>
    <dbReference type="NCBI Taxonomy" id="1226301"/>
    <lineage>
        <taxon>Bacteria</taxon>
        <taxon>Pseudomonadati</taxon>
        <taxon>Pseudomonadota</taxon>
        <taxon>Betaproteobacteria</taxon>
        <taxon>Burkholderiales</taxon>
        <taxon>Burkholderiaceae</taxon>
        <taxon>Caballeronia</taxon>
    </lineage>
</organism>
<feature type="chain" id="PRO_5011018650" description="Serine protease" evidence="6">
    <location>
        <begin position="22"/>
        <end position="632"/>
    </location>
</feature>
<evidence type="ECO:0000256" key="3">
    <source>
        <dbReference type="ARBA" id="ARBA00022729"/>
    </source>
</evidence>
<dbReference type="Gene3D" id="1.10.530.10">
    <property type="match status" value="1"/>
</dbReference>
<evidence type="ECO:0000256" key="4">
    <source>
        <dbReference type="ARBA" id="ARBA00022801"/>
    </source>
</evidence>
<comment type="similarity">
    <text evidence="1 6">Belongs to the peptidase S1B family.</text>
</comment>